<evidence type="ECO:0000313" key="2">
    <source>
        <dbReference type="Proteomes" id="UP001200034"/>
    </source>
</evidence>
<feature type="non-terminal residue" evidence="1">
    <location>
        <position position="1"/>
    </location>
</feature>
<dbReference type="AlphaFoldDB" id="A0AAD4K343"/>
<dbReference type="EMBL" id="JAJJHW010002585">
    <property type="protein sequence ID" value="KAH8372120.1"/>
    <property type="molecule type" value="Genomic_DNA"/>
</dbReference>
<reference evidence="1" key="1">
    <citation type="journal article" date="2021" name="Mol. Ecol. Resour.">
        <title>Phylogenomic analyses of the genus Drosophila reveals genomic signals of climate adaptation.</title>
        <authorList>
            <person name="Li F."/>
            <person name="Rane R.V."/>
            <person name="Luria V."/>
            <person name="Xiong Z."/>
            <person name="Chen J."/>
            <person name="Li Z."/>
            <person name="Catullo R.A."/>
            <person name="Griffin P.C."/>
            <person name="Schiffer M."/>
            <person name="Pearce S."/>
            <person name="Lee S.F."/>
            <person name="McElroy K."/>
            <person name="Stocker A."/>
            <person name="Shirriffs J."/>
            <person name="Cockerell F."/>
            <person name="Coppin C."/>
            <person name="Sgro C.M."/>
            <person name="Karger A."/>
            <person name="Cain J.W."/>
            <person name="Weber J.A."/>
            <person name="Santpere G."/>
            <person name="Kirschner M.W."/>
            <person name="Hoffmann A.A."/>
            <person name="Oakeshott J.G."/>
            <person name="Zhang G."/>
        </authorList>
    </citation>
    <scope>NUCLEOTIDE SEQUENCE</scope>
    <source>
        <strain evidence="1">BGI-SZ-2011g</strain>
    </source>
</reference>
<organism evidence="1 2">
    <name type="scientific">Drosophila rubida</name>
    <dbReference type="NCBI Taxonomy" id="30044"/>
    <lineage>
        <taxon>Eukaryota</taxon>
        <taxon>Metazoa</taxon>
        <taxon>Ecdysozoa</taxon>
        <taxon>Arthropoda</taxon>
        <taxon>Hexapoda</taxon>
        <taxon>Insecta</taxon>
        <taxon>Pterygota</taxon>
        <taxon>Neoptera</taxon>
        <taxon>Endopterygota</taxon>
        <taxon>Diptera</taxon>
        <taxon>Brachycera</taxon>
        <taxon>Muscomorpha</taxon>
        <taxon>Ephydroidea</taxon>
        <taxon>Drosophilidae</taxon>
        <taxon>Drosophila</taxon>
    </lineage>
</organism>
<proteinExistence type="predicted"/>
<comment type="caution">
    <text evidence="1">The sequence shown here is derived from an EMBL/GenBank/DDBJ whole genome shotgun (WGS) entry which is preliminary data.</text>
</comment>
<dbReference type="Proteomes" id="UP001200034">
    <property type="component" value="Unassembled WGS sequence"/>
</dbReference>
<keyword evidence="2" id="KW-1185">Reference proteome</keyword>
<evidence type="ECO:0000313" key="1">
    <source>
        <dbReference type="EMBL" id="KAH8372120.1"/>
    </source>
</evidence>
<sequence>FTDVRCFVTRNKIANITCSLRNSTSLFIIFETNKVVLTNLVGVSRLRVNTIGSNKILAVSGMRLDICRIIAGSSRTSVIPFVGKGLQRALVEFPKRCPLKAVSRTVEQSN</sequence>
<gene>
    <name evidence="1" type="ORF">KR093_010122</name>
</gene>
<name>A0AAD4K343_9MUSC</name>
<feature type="non-terminal residue" evidence="1">
    <location>
        <position position="110"/>
    </location>
</feature>
<accession>A0AAD4K343</accession>
<protein>
    <submittedName>
        <fullName evidence="1">Uncharacterized protein</fullName>
    </submittedName>
</protein>